<feature type="region of interest" description="Disordered" evidence="2">
    <location>
        <begin position="1137"/>
        <end position="1173"/>
    </location>
</feature>
<dbReference type="RefSeq" id="WP_152158789.1">
    <property type="nucleotide sequence ID" value="NZ_WEHX01000071.1"/>
</dbReference>
<keyword evidence="3" id="KW-0547">Nucleotide-binding</keyword>
<reference evidence="3 4" key="1">
    <citation type="submission" date="2019-10" db="EMBL/GenBank/DDBJ databases">
        <title>Genome diversity of Sutterella seckii.</title>
        <authorList>
            <person name="Chaplin A.V."/>
            <person name="Sokolova S.R."/>
            <person name="Mosin K.A."/>
            <person name="Ivanova E.L."/>
            <person name="Kochetkova T.O."/>
            <person name="Goltsov A.Y."/>
            <person name="Trofimov D.Y."/>
            <person name="Efimov B.A."/>
        </authorList>
    </citation>
    <scope>NUCLEOTIDE SEQUENCE [LARGE SCALE GENOMIC DNA]</scope>
    <source>
        <strain evidence="3 4">ASD393</strain>
    </source>
</reference>
<protein>
    <submittedName>
        <fullName evidence="3">ATP-binding protein</fullName>
    </submittedName>
</protein>
<dbReference type="OrthoDB" id="174137at2"/>
<organism evidence="3 4">
    <name type="scientific">Sutterella seckii</name>
    <dbReference type="NCBI Taxonomy" id="1944635"/>
    <lineage>
        <taxon>Bacteria</taxon>
        <taxon>Pseudomonadati</taxon>
        <taxon>Pseudomonadota</taxon>
        <taxon>Betaproteobacteria</taxon>
        <taxon>Burkholderiales</taxon>
        <taxon>Sutterellaceae</taxon>
        <taxon>Sutterella</taxon>
    </lineage>
</organism>
<dbReference type="CDD" id="cd00267">
    <property type="entry name" value="ABC_ATPase"/>
    <property type="match status" value="1"/>
</dbReference>
<gene>
    <name evidence="3" type="ORF">GBM95_08955</name>
</gene>
<keyword evidence="1" id="KW-0175">Coiled coil</keyword>
<evidence type="ECO:0000256" key="1">
    <source>
        <dbReference type="SAM" id="Coils"/>
    </source>
</evidence>
<dbReference type="AlphaFoldDB" id="A0A6I1EIR0"/>
<dbReference type="PANTHER" id="PTHR32182:SF0">
    <property type="entry name" value="DNA REPLICATION AND REPAIR PROTEIN RECF"/>
    <property type="match status" value="1"/>
</dbReference>
<sequence>MLENTIGGLVQWRIKRLQVFNWGTFSNIHDIPISEKGFLFVGASGSGKSTLLDAMITLLFPNPAYNAAAREGEQRRGDRNLLTYIRGAWSTQAELEGTGSPRAKTQYLRPGATFSAAALTLFDSESRTGDTTLLLVACIRKSSNEEAAVNKQFFIIDGSYSFNADDFTGFAKSQFDWRWLKDRLPPFTSFTTFNAYSDAFCDRFGIRDKTALKLLAKAQSAKNLGDLNTFLRNFMLEEPRTFAMADKLTTEFHDLSDAHSAVVEAREQRDILREAKKLWDESKELERRITFLESEKNAIQWWRPMTEKRLEEAELPKLQRELEKAMRTLQIAVQKENEGQTKADELRTRLNESGGFSVQQLEARVRQLTTEYARAEAHKKSALRHASTLEKDLPKSSDAWLNFIDALHFYLEEEDRAGTDRTRDRDGLVSEERDRSKVFQDTVQEINSMRERPSNIPSKNLDLRAELAADLNVSEEELPFVGELLQVKPDESRWQGAIERVLHNFALSILVDEKLYPAFTELLETKRLRGRIVYYRVRNQSRDFDGFFRPRSIPSKLDFKEGRWDAWLTAECAQRFSYLCAENLDEFRRADQAVTRAGQVKHNAERHEKDDRIDVDDRRRWVTGFSNQEKLALFEKEAQRLGAEITALQQRIRKIETEAKAAQQRISAANALLNTDWDEIDAESAAERLQEANDELDEFVKKTPDLERLKVELRDAETQLAKLREARSKASSDENTARSKIQAAEERISAHADAISQLERMVKEGNAKTPGKEELDSIECRATDNGKKEVKLKELEKCVFRIADQIHEEKDAYSNRVTAAEGGVTSRFEIFLLKWPKETESLDAKLESAGDFFKKLNRIETDGLPRHEKRFRELLETQSLQHFADLNLEMRQARQDILQRMETVNESLATAPFSRLAEGDSHLRIEVKDLKIKEVEDFRRQVGELIQGAWEGELTDDDAEKRYKLISELVRKLDPAQTTEKQAELWRLTVLDVRRHVAFTASELNDEGEILETYFSGSGKSGGQRQKLTTTCLAAALRYQLGSIDNGLPAFAPVILDEAFDKADSEFTDISMNIFNRFGFQMIVATPEKSVVTLEPYIGGAFYVVMEGRRNSSGLSVSYDDKTGRLDFKNAAPVVPQQNEVKTAGPKVLRAAPKAAASEKTEEAKPEPLPGLF</sequence>
<comment type="caution">
    <text evidence="3">The sequence shown here is derived from an EMBL/GenBank/DDBJ whole genome shotgun (WGS) entry which is preliminary data.</text>
</comment>
<keyword evidence="3" id="KW-0067">ATP-binding</keyword>
<feature type="coiled-coil region" evidence="1">
    <location>
        <begin position="631"/>
        <end position="761"/>
    </location>
</feature>
<feature type="coiled-coil region" evidence="1">
    <location>
        <begin position="275"/>
        <end position="378"/>
    </location>
</feature>
<dbReference type="Pfam" id="PF13555">
    <property type="entry name" value="AAA_29"/>
    <property type="match status" value="1"/>
</dbReference>
<dbReference type="GO" id="GO:0005524">
    <property type="term" value="F:ATP binding"/>
    <property type="evidence" value="ECO:0007669"/>
    <property type="project" value="UniProtKB-KW"/>
</dbReference>
<accession>A0A6I1EIR0</accession>
<proteinExistence type="predicted"/>
<dbReference type="Pfam" id="PF13558">
    <property type="entry name" value="SbcC_Walker_B"/>
    <property type="match status" value="1"/>
</dbReference>
<dbReference type="GO" id="GO:0000731">
    <property type="term" value="P:DNA synthesis involved in DNA repair"/>
    <property type="evidence" value="ECO:0007669"/>
    <property type="project" value="TreeGrafter"/>
</dbReference>
<dbReference type="Gene3D" id="3.40.50.300">
    <property type="entry name" value="P-loop containing nucleotide triphosphate hydrolases"/>
    <property type="match status" value="1"/>
</dbReference>
<dbReference type="Gene3D" id="1.20.120.330">
    <property type="entry name" value="Nucleotidyltransferases domain 2"/>
    <property type="match status" value="1"/>
</dbReference>
<evidence type="ECO:0000256" key="2">
    <source>
        <dbReference type="SAM" id="MobiDB-lite"/>
    </source>
</evidence>
<dbReference type="Proteomes" id="UP000430564">
    <property type="component" value="Unassembled WGS sequence"/>
</dbReference>
<evidence type="ECO:0000313" key="3">
    <source>
        <dbReference type="EMBL" id="KAB7656494.1"/>
    </source>
</evidence>
<name>A0A6I1EIR0_9BURK</name>
<dbReference type="EMBL" id="WEHX01000071">
    <property type="protein sequence ID" value="KAB7656494.1"/>
    <property type="molecule type" value="Genomic_DNA"/>
</dbReference>
<dbReference type="GO" id="GO:0006302">
    <property type="term" value="P:double-strand break repair"/>
    <property type="evidence" value="ECO:0007669"/>
    <property type="project" value="TreeGrafter"/>
</dbReference>
<feature type="compositionally biased region" description="Basic and acidic residues" evidence="2">
    <location>
        <begin position="1157"/>
        <end position="1166"/>
    </location>
</feature>
<evidence type="ECO:0000313" key="4">
    <source>
        <dbReference type="Proteomes" id="UP000430564"/>
    </source>
</evidence>
<dbReference type="PANTHER" id="PTHR32182">
    <property type="entry name" value="DNA REPLICATION AND REPAIR PROTEIN RECF"/>
    <property type="match status" value="1"/>
</dbReference>
<dbReference type="InterPro" id="IPR027417">
    <property type="entry name" value="P-loop_NTPase"/>
</dbReference>
<dbReference type="SUPFAM" id="SSF52540">
    <property type="entry name" value="P-loop containing nucleoside triphosphate hydrolases"/>
    <property type="match status" value="1"/>
</dbReference>